<keyword evidence="11" id="KW-0325">Glycoprotein</keyword>
<dbReference type="InterPro" id="IPR038577">
    <property type="entry name" value="GT10-like_C_sf"/>
</dbReference>
<dbReference type="InterPro" id="IPR055270">
    <property type="entry name" value="Glyco_tran_10_C"/>
</dbReference>
<keyword evidence="9 12" id="KW-0333">Golgi apparatus</keyword>
<proteinExistence type="inferred from homology"/>
<keyword evidence="7" id="KW-0735">Signal-anchor</keyword>
<dbReference type="SUPFAM" id="SSF53756">
    <property type="entry name" value="UDP-Glycosyltransferase/glycogen phosphorylase"/>
    <property type="match status" value="1"/>
</dbReference>
<keyword evidence="10" id="KW-0472">Membrane</keyword>
<accession>A0AA36M975</accession>
<evidence type="ECO:0000256" key="11">
    <source>
        <dbReference type="ARBA" id="ARBA00023180"/>
    </source>
</evidence>
<keyword evidence="6 12" id="KW-0812">Transmembrane</keyword>
<evidence type="ECO:0000259" key="13">
    <source>
        <dbReference type="Pfam" id="PF00852"/>
    </source>
</evidence>
<evidence type="ECO:0000256" key="2">
    <source>
        <dbReference type="ARBA" id="ARBA00004922"/>
    </source>
</evidence>
<evidence type="ECO:0000256" key="8">
    <source>
        <dbReference type="ARBA" id="ARBA00022989"/>
    </source>
</evidence>
<dbReference type="Gene3D" id="3.40.50.11660">
    <property type="entry name" value="Glycosyl transferase family 10, C-terminal domain"/>
    <property type="match status" value="1"/>
</dbReference>
<reference evidence="15" key="1">
    <citation type="submission" date="2023-07" db="EMBL/GenBank/DDBJ databases">
        <authorList>
            <consortium name="CYATHOMIX"/>
        </authorList>
    </citation>
    <scope>NUCLEOTIDE SEQUENCE</scope>
    <source>
        <strain evidence="15">N/A</strain>
    </source>
</reference>
<evidence type="ECO:0000313" key="15">
    <source>
        <dbReference type="EMBL" id="CAJ0602165.1"/>
    </source>
</evidence>
<comment type="similarity">
    <text evidence="3 12">Belongs to the glycosyltransferase 10 family.</text>
</comment>
<keyword evidence="5 12" id="KW-0808">Transferase</keyword>
<dbReference type="Pfam" id="PF17039">
    <property type="entry name" value="Glyco_tran_10_N"/>
    <property type="match status" value="1"/>
</dbReference>
<comment type="pathway">
    <text evidence="2">Protein modification; protein glycosylation.</text>
</comment>
<evidence type="ECO:0000256" key="10">
    <source>
        <dbReference type="ARBA" id="ARBA00023136"/>
    </source>
</evidence>
<keyword evidence="4 12" id="KW-0328">Glycosyltransferase</keyword>
<dbReference type="EC" id="2.4.1.-" evidence="12"/>
<feature type="domain" description="Fucosyltransferase N-terminal" evidence="14">
    <location>
        <begin position="113"/>
        <end position="222"/>
    </location>
</feature>
<dbReference type="PANTHER" id="PTHR48438">
    <property type="entry name" value="ALPHA-(1,3)-FUCOSYLTRANSFERASE C-RELATED"/>
    <property type="match status" value="1"/>
</dbReference>
<evidence type="ECO:0000256" key="6">
    <source>
        <dbReference type="ARBA" id="ARBA00022692"/>
    </source>
</evidence>
<evidence type="ECO:0000256" key="4">
    <source>
        <dbReference type="ARBA" id="ARBA00022676"/>
    </source>
</evidence>
<keyword evidence="16" id="KW-1185">Reference proteome</keyword>
<comment type="caution">
    <text evidence="15">The sequence shown here is derived from an EMBL/GenBank/DDBJ whole genome shotgun (WGS) entry which is preliminary data.</text>
</comment>
<sequence length="434" mass="50358">MMNVKISGAGEEICEKDYSILFFDSPFAQTTDKVNNQEELSKQKIYSARLSRHRIAAPILRMRVRYEQLPNSKGNQNGSSLKAAVAALLLFVIVSTSFVLYQDAQNMRNAPRSTPIIVAWTKFFSANLKDSLLPSLRNCNYRCDFVDRKELKILNKSAAAYILHGRDMRLTDLPKQSADHLNVLFLLESPFHTGSEMYRVPRDYFNATMTYRLDSNYFYPYGHFQPRTPNDTVGIITNEEIVAAVRRKKKGSLIFVSNCHTPSKREKTIRQLGKLTEITVRGRCENELSVDNKTKSISCKTDCSDDALIATHRFYISFENSNCNDYITEKYFNRISELLVPVVMKRRIYEAAGLPKHSFIAVDDFNSLEDLGIYLNFLRKNDTEYLRYFEWTKHFRKPNTYVSNALCKLCEDIYKGKKLRVNNIRDYYEKNQCF</sequence>
<dbReference type="InterPro" id="IPR001503">
    <property type="entry name" value="Glyco_trans_10"/>
</dbReference>
<evidence type="ECO:0000256" key="1">
    <source>
        <dbReference type="ARBA" id="ARBA00004447"/>
    </source>
</evidence>
<evidence type="ECO:0000259" key="14">
    <source>
        <dbReference type="Pfam" id="PF17039"/>
    </source>
</evidence>
<evidence type="ECO:0000256" key="12">
    <source>
        <dbReference type="RuleBase" id="RU003832"/>
    </source>
</evidence>
<evidence type="ECO:0000256" key="5">
    <source>
        <dbReference type="ARBA" id="ARBA00022679"/>
    </source>
</evidence>
<dbReference type="FunFam" id="3.40.50.11660:FF:000002">
    <property type="entry name" value="Alpha-(1,3)-fucosyltransferase"/>
    <property type="match status" value="1"/>
</dbReference>
<dbReference type="InterPro" id="IPR031481">
    <property type="entry name" value="Glyco_tran_10_N"/>
</dbReference>
<evidence type="ECO:0000313" key="16">
    <source>
        <dbReference type="Proteomes" id="UP001176961"/>
    </source>
</evidence>
<feature type="domain" description="Fucosyltransferase C-terminal" evidence="13">
    <location>
        <begin position="246"/>
        <end position="418"/>
    </location>
</feature>
<dbReference type="AlphaFoldDB" id="A0AA36M975"/>
<evidence type="ECO:0000256" key="3">
    <source>
        <dbReference type="ARBA" id="ARBA00008919"/>
    </source>
</evidence>
<keyword evidence="8" id="KW-1133">Transmembrane helix</keyword>
<dbReference type="Pfam" id="PF00852">
    <property type="entry name" value="Glyco_transf_10"/>
    <property type="match status" value="1"/>
</dbReference>
<organism evidence="15 16">
    <name type="scientific">Cylicocyclus nassatus</name>
    <name type="common">Nematode worm</name>
    <dbReference type="NCBI Taxonomy" id="53992"/>
    <lineage>
        <taxon>Eukaryota</taxon>
        <taxon>Metazoa</taxon>
        <taxon>Ecdysozoa</taxon>
        <taxon>Nematoda</taxon>
        <taxon>Chromadorea</taxon>
        <taxon>Rhabditida</taxon>
        <taxon>Rhabditina</taxon>
        <taxon>Rhabditomorpha</taxon>
        <taxon>Strongyloidea</taxon>
        <taxon>Strongylidae</taxon>
        <taxon>Cylicocyclus</taxon>
    </lineage>
</organism>
<dbReference type="Proteomes" id="UP001176961">
    <property type="component" value="Unassembled WGS sequence"/>
</dbReference>
<evidence type="ECO:0000256" key="7">
    <source>
        <dbReference type="ARBA" id="ARBA00022968"/>
    </source>
</evidence>
<dbReference type="GO" id="GO:0032580">
    <property type="term" value="C:Golgi cisterna membrane"/>
    <property type="evidence" value="ECO:0007669"/>
    <property type="project" value="UniProtKB-SubCell"/>
</dbReference>
<dbReference type="PANTHER" id="PTHR48438:SF1">
    <property type="entry name" value="ALPHA-(1,3)-FUCOSYLTRANSFERASE C-RELATED"/>
    <property type="match status" value="1"/>
</dbReference>
<gene>
    <name evidence="15" type="ORF">CYNAS_LOCUS14148</name>
</gene>
<dbReference type="EMBL" id="CATQJL010000305">
    <property type="protein sequence ID" value="CAJ0602165.1"/>
    <property type="molecule type" value="Genomic_DNA"/>
</dbReference>
<protein>
    <recommendedName>
        <fullName evidence="12">Fucosyltransferase</fullName>
        <ecNumber evidence="12">2.4.1.-</ecNumber>
    </recommendedName>
</protein>
<comment type="subcellular location">
    <subcellularLocation>
        <location evidence="1 12">Golgi apparatus</location>
        <location evidence="1 12">Golgi stack membrane</location>
        <topology evidence="1 12">Single-pass type II membrane protein</topology>
    </subcellularLocation>
</comment>
<name>A0AA36M975_CYLNA</name>
<dbReference type="GO" id="GO:0008417">
    <property type="term" value="F:fucosyltransferase activity"/>
    <property type="evidence" value="ECO:0007669"/>
    <property type="project" value="InterPro"/>
</dbReference>
<evidence type="ECO:0000256" key="9">
    <source>
        <dbReference type="ARBA" id="ARBA00023034"/>
    </source>
</evidence>